<dbReference type="Gene3D" id="3.40.50.720">
    <property type="entry name" value="NAD(P)-binding Rossmann-like Domain"/>
    <property type="match status" value="1"/>
</dbReference>
<dbReference type="SUPFAM" id="SSF51735">
    <property type="entry name" value="NAD(P)-binding Rossmann-fold domains"/>
    <property type="match status" value="1"/>
</dbReference>
<organism evidence="3 4">
    <name type="scientific">Kiritimatiella glycovorans</name>
    <dbReference type="NCBI Taxonomy" id="1307763"/>
    <lineage>
        <taxon>Bacteria</taxon>
        <taxon>Pseudomonadati</taxon>
        <taxon>Kiritimatiellota</taxon>
        <taxon>Kiritimatiellia</taxon>
        <taxon>Kiritimatiellales</taxon>
        <taxon>Kiritimatiellaceae</taxon>
        <taxon>Kiritimatiella</taxon>
    </lineage>
</organism>
<keyword evidence="4" id="KW-1185">Reference proteome</keyword>
<name>A0A0G3EK28_9BACT</name>
<dbReference type="Proteomes" id="UP000035268">
    <property type="component" value="Chromosome"/>
</dbReference>
<evidence type="ECO:0000313" key="3">
    <source>
        <dbReference type="EMBL" id="AKJ65150.1"/>
    </source>
</evidence>
<dbReference type="SUPFAM" id="SSF55347">
    <property type="entry name" value="Glyceraldehyde-3-phosphate dehydrogenase-like, C-terminal domain"/>
    <property type="match status" value="1"/>
</dbReference>
<dbReference type="Gene3D" id="3.30.360.10">
    <property type="entry name" value="Dihydrodipicolinate Reductase, domain 2"/>
    <property type="match status" value="1"/>
</dbReference>
<dbReference type="GO" id="GO:0000166">
    <property type="term" value="F:nucleotide binding"/>
    <property type="evidence" value="ECO:0007669"/>
    <property type="project" value="InterPro"/>
</dbReference>
<dbReference type="RefSeq" id="WP_052882415.1">
    <property type="nucleotide sequence ID" value="NZ_CP010904.1"/>
</dbReference>
<evidence type="ECO:0000313" key="4">
    <source>
        <dbReference type="Proteomes" id="UP000035268"/>
    </source>
</evidence>
<reference evidence="4" key="1">
    <citation type="submission" date="2015-02" db="EMBL/GenBank/DDBJ databases">
        <title>Description and complete genome sequence of the first cultured representative of the subdivision 5 of the Verrucomicrobia phylum.</title>
        <authorList>
            <person name="Spring S."/>
            <person name="Bunk B."/>
            <person name="Sproer C."/>
            <person name="Klenk H.-P."/>
        </authorList>
    </citation>
    <scope>NUCLEOTIDE SEQUENCE [LARGE SCALE GENOMIC DNA]</scope>
    <source>
        <strain evidence="4">L21-Fru-AB</strain>
    </source>
</reference>
<dbReference type="InterPro" id="IPR050463">
    <property type="entry name" value="Gfo/Idh/MocA_oxidrdct_glycsds"/>
</dbReference>
<accession>A0A0G3EK28</accession>
<dbReference type="GO" id="GO:0033712">
    <property type="term" value="F:1,5-anhydro-D-fructose reductase (1,5-anhydro-D-mannitol-forming) activity"/>
    <property type="evidence" value="ECO:0007669"/>
    <property type="project" value="UniProtKB-EC"/>
</dbReference>
<dbReference type="PANTHER" id="PTHR43818:SF5">
    <property type="entry name" value="OXIDOREDUCTASE FAMILY PROTEIN"/>
    <property type="match status" value="1"/>
</dbReference>
<dbReference type="Pfam" id="PF01408">
    <property type="entry name" value="GFO_IDH_MocA"/>
    <property type="match status" value="1"/>
</dbReference>
<dbReference type="EMBL" id="CP010904">
    <property type="protein sequence ID" value="AKJ65150.1"/>
    <property type="molecule type" value="Genomic_DNA"/>
</dbReference>
<dbReference type="OrthoDB" id="102324at2"/>
<dbReference type="STRING" id="1307763.L21SP4_01915"/>
<dbReference type="PROSITE" id="PS51318">
    <property type="entry name" value="TAT"/>
    <property type="match status" value="1"/>
</dbReference>
<feature type="domain" description="Gfo/Idh/MocA-like oxidoreductase N-terminal" evidence="1">
    <location>
        <begin position="41"/>
        <end position="171"/>
    </location>
</feature>
<dbReference type="AlphaFoldDB" id="A0A0G3EK28"/>
<evidence type="ECO:0000259" key="1">
    <source>
        <dbReference type="Pfam" id="PF01408"/>
    </source>
</evidence>
<dbReference type="InterPro" id="IPR036291">
    <property type="entry name" value="NAD(P)-bd_dom_sf"/>
</dbReference>
<dbReference type="Pfam" id="PF19051">
    <property type="entry name" value="GFO_IDH_MocA_C2"/>
    <property type="match status" value="1"/>
</dbReference>
<dbReference type="InterPro" id="IPR006311">
    <property type="entry name" value="TAT_signal"/>
</dbReference>
<keyword evidence="3" id="KW-0560">Oxidoreductase</keyword>
<dbReference type="EC" id="1.1.1.292" evidence="3"/>
<sequence length="440" mass="49240">MNPKTAPLTRRKFSRACLAAGAAPLVLPGRVRARPSANDRITVGMLGVGRQAYHANMPAFLHMPDVQVVAVCDVDDWRLQNARKRVETHYAEQRPSGGYRGCAVYRDFREMLARPDIDAVMISTQDHWHVPMSLAAIEAGKDVSLEKPITVSIREGRLLCDAVARYSRVFRTDSEFRSRDRFRRACELVLNGRIGTLRRIRTGAPASDRACPPQPAQPVPEELDYDLWLGPAPRTPYTEKRVHPRKGYGRPGWMRVRDYCDGMISNWGTHLNDIAQWGNGTQTTGPVEIEGTGTYPDDGLWDVLTGFEVTYRYANGVEMLYTYSHPHVRFEGTEGWVQADLGGRGLTASSPAILNAPIGAGDIHLPAKTDKRDFIDAVKTRGATMETAEIGHRTTTVCHLGHIAIQVGRRLRWDPDAEVFPDDPEANRMLDRPRRAPWVI</sequence>
<reference evidence="3 4" key="2">
    <citation type="journal article" date="2016" name="ISME J.">
        <title>Characterization of the first cultured representative of Verrucomicrobia subdivision 5 indicates the proposal of a novel phylum.</title>
        <authorList>
            <person name="Spring S."/>
            <person name="Bunk B."/>
            <person name="Sproer C."/>
            <person name="Schumann P."/>
            <person name="Rohde M."/>
            <person name="Tindall B.J."/>
            <person name="Klenk H.P."/>
        </authorList>
    </citation>
    <scope>NUCLEOTIDE SEQUENCE [LARGE SCALE GENOMIC DNA]</scope>
    <source>
        <strain evidence="3 4">L21-Fru-AB</strain>
    </source>
</reference>
<gene>
    <name evidence="3" type="primary">afr_3</name>
    <name evidence="3" type="ORF">L21SP4_01915</name>
</gene>
<dbReference type="InterPro" id="IPR043906">
    <property type="entry name" value="Gfo/Idh/MocA_OxRdtase_bact_C"/>
</dbReference>
<feature type="domain" description="Gfo/Idh/MocA-like oxidoreductase bacterial type C-terminal" evidence="2">
    <location>
        <begin position="216"/>
        <end position="439"/>
    </location>
</feature>
<dbReference type="KEGG" id="vbl:L21SP4_01915"/>
<protein>
    <submittedName>
        <fullName evidence="3">1,5-anhydro-D-fructose reductase</fullName>
        <ecNumber evidence="3">1.1.1.292</ecNumber>
    </submittedName>
</protein>
<proteinExistence type="predicted"/>
<dbReference type="InterPro" id="IPR000683">
    <property type="entry name" value="Gfo/Idh/MocA-like_OxRdtase_N"/>
</dbReference>
<dbReference type="PANTHER" id="PTHR43818">
    <property type="entry name" value="BCDNA.GH03377"/>
    <property type="match status" value="1"/>
</dbReference>
<evidence type="ECO:0000259" key="2">
    <source>
        <dbReference type="Pfam" id="PF19051"/>
    </source>
</evidence>